<dbReference type="RefSeq" id="WP_122899417.1">
    <property type="nucleotide sequence ID" value="NZ_RHIB01000002.1"/>
</dbReference>
<feature type="modified residue" description="4-aspartylphosphate" evidence="8">
    <location>
        <position position="55"/>
    </location>
</feature>
<keyword evidence="12" id="KW-1185">Reference proteome</keyword>
<dbReference type="InterPro" id="IPR001789">
    <property type="entry name" value="Sig_transdc_resp-reg_receiver"/>
</dbReference>
<protein>
    <submittedName>
        <fullName evidence="11">Response regulator</fullName>
    </submittedName>
</protein>
<evidence type="ECO:0000256" key="7">
    <source>
        <dbReference type="ARBA" id="ARBA00023163"/>
    </source>
</evidence>
<proteinExistence type="predicted"/>
<name>A0A3M7TQ04_9BACI</name>
<evidence type="ECO:0000256" key="8">
    <source>
        <dbReference type="PROSITE-ProRule" id="PRU00169"/>
    </source>
</evidence>
<dbReference type="InterPro" id="IPR051552">
    <property type="entry name" value="HptR"/>
</dbReference>
<dbReference type="Gene3D" id="3.40.50.2300">
    <property type="match status" value="1"/>
</dbReference>
<evidence type="ECO:0000256" key="5">
    <source>
        <dbReference type="ARBA" id="ARBA00023015"/>
    </source>
</evidence>
<keyword evidence="2" id="KW-0963">Cytoplasm</keyword>
<evidence type="ECO:0000256" key="3">
    <source>
        <dbReference type="ARBA" id="ARBA00022553"/>
    </source>
</evidence>
<dbReference type="PANTHER" id="PTHR42713:SF3">
    <property type="entry name" value="TRANSCRIPTIONAL REGULATORY PROTEIN HPTR"/>
    <property type="match status" value="1"/>
</dbReference>
<keyword evidence="7" id="KW-0804">Transcription</keyword>
<dbReference type="GO" id="GO:0000160">
    <property type="term" value="P:phosphorelay signal transduction system"/>
    <property type="evidence" value="ECO:0007669"/>
    <property type="project" value="UniProtKB-KW"/>
</dbReference>
<evidence type="ECO:0000256" key="6">
    <source>
        <dbReference type="ARBA" id="ARBA00023125"/>
    </source>
</evidence>
<dbReference type="GO" id="GO:0003700">
    <property type="term" value="F:DNA-binding transcription factor activity"/>
    <property type="evidence" value="ECO:0007669"/>
    <property type="project" value="InterPro"/>
</dbReference>
<evidence type="ECO:0000256" key="1">
    <source>
        <dbReference type="ARBA" id="ARBA00004496"/>
    </source>
</evidence>
<feature type="domain" description="Response regulatory" evidence="10">
    <location>
        <begin position="3"/>
        <end position="120"/>
    </location>
</feature>
<evidence type="ECO:0000256" key="2">
    <source>
        <dbReference type="ARBA" id="ARBA00022490"/>
    </source>
</evidence>
<evidence type="ECO:0000313" key="11">
    <source>
        <dbReference type="EMBL" id="RNA67726.1"/>
    </source>
</evidence>
<dbReference type="GO" id="GO:0043565">
    <property type="term" value="F:sequence-specific DNA binding"/>
    <property type="evidence" value="ECO:0007669"/>
    <property type="project" value="InterPro"/>
</dbReference>
<evidence type="ECO:0000313" key="12">
    <source>
        <dbReference type="Proteomes" id="UP000278746"/>
    </source>
</evidence>
<gene>
    <name evidence="11" type="ORF">EBO34_13500</name>
</gene>
<evidence type="ECO:0000256" key="4">
    <source>
        <dbReference type="ARBA" id="ARBA00023012"/>
    </source>
</evidence>
<accession>A0A3M7TQ04</accession>
<dbReference type="PROSITE" id="PS50110">
    <property type="entry name" value="RESPONSE_REGULATORY"/>
    <property type="match status" value="1"/>
</dbReference>
<dbReference type="InterPro" id="IPR009057">
    <property type="entry name" value="Homeodomain-like_sf"/>
</dbReference>
<comment type="subcellular location">
    <subcellularLocation>
        <location evidence="1">Cytoplasm</location>
    </subcellularLocation>
</comment>
<dbReference type="InterPro" id="IPR020449">
    <property type="entry name" value="Tscrpt_reg_AraC-type_HTH"/>
</dbReference>
<dbReference type="SUPFAM" id="SSF46689">
    <property type="entry name" value="Homeodomain-like"/>
    <property type="match status" value="2"/>
</dbReference>
<feature type="domain" description="HTH araC/xylS-type" evidence="9">
    <location>
        <begin position="272"/>
        <end position="370"/>
    </location>
</feature>
<dbReference type="SUPFAM" id="SSF52172">
    <property type="entry name" value="CheY-like"/>
    <property type="match status" value="1"/>
</dbReference>
<sequence length="372" mass="42362">MTTLLIVDDEWLIREGLLKTIPWSEWGINVLGAASNGKEAASLIALHEPDILLTDIRMPGMDGLALMEHCSERYPDMKSIILTGHNEFEYAQKALKLGARDLLLKPTDENELQSTMEKILGELETDRSEKKDIISLLAREVVSHPTAENIARLNDYFSPSPPFGFVIVDLKESCEEVTDHYTDFAHLNISADPTKLELLIYNITDSRSWPQHIESLLSTLKPQTAGVSSVSSLITDWSRLYEEAKWAIEQTDLANESGYTLYQSTQFTVDITKAVHYIDANINLQLNQAELADFFHISTSQFSKLFKQLTGKNFVDYITDKRLTEAKRLLRETSLKTYEIAEKVGYTDSRYFSQTFKKKCGVTPKEYRKQED</sequence>
<dbReference type="SMART" id="SM00448">
    <property type="entry name" value="REC"/>
    <property type="match status" value="1"/>
</dbReference>
<keyword evidence="4" id="KW-0902">Two-component regulatory system</keyword>
<dbReference type="GO" id="GO:0005737">
    <property type="term" value="C:cytoplasm"/>
    <property type="evidence" value="ECO:0007669"/>
    <property type="project" value="UniProtKB-SubCell"/>
</dbReference>
<dbReference type="Gene3D" id="1.10.10.60">
    <property type="entry name" value="Homeodomain-like"/>
    <property type="match status" value="2"/>
</dbReference>
<dbReference type="CDD" id="cd17536">
    <property type="entry name" value="REC_YesN-like"/>
    <property type="match status" value="1"/>
</dbReference>
<dbReference type="PRINTS" id="PR00032">
    <property type="entry name" value="HTHARAC"/>
</dbReference>
<dbReference type="Pfam" id="PF00072">
    <property type="entry name" value="Response_reg"/>
    <property type="match status" value="1"/>
</dbReference>
<dbReference type="Proteomes" id="UP000278746">
    <property type="component" value="Unassembled WGS sequence"/>
</dbReference>
<dbReference type="AlphaFoldDB" id="A0A3M7TQ04"/>
<dbReference type="InterPro" id="IPR018060">
    <property type="entry name" value="HTH_AraC"/>
</dbReference>
<organism evidence="11 12">
    <name type="scientific">Alteribacter keqinensis</name>
    <dbReference type="NCBI Taxonomy" id="2483800"/>
    <lineage>
        <taxon>Bacteria</taxon>
        <taxon>Bacillati</taxon>
        <taxon>Bacillota</taxon>
        <taxon>Bacilli</taxon>
        <taxon>Bacillales</taxon>
        <taxon>Bacillaceae</taxon>
        <taxon>Alteribacter</taxon>
    </lineage>
</organism>
<dbReference type="SMART" id="SM00342">
    <property type="entry name" value="HTH_ARAC"/>
    <property type="match status" value="1"/>
</dbReference>
<dbReference type="EMBL" id="RHIB01000002">
    <property type="protein sequence ID" value="RNA67726.1"/>
    <property type="molecule type" value="Genomic_DNA"/>
</dbReference>
<evidence type="ECO:0000259" key="9">
    <source>
        <dbReference type="PROSITE" id="PS01124"/>
    </source>
</evidence>
<dbReference type="PROSITE" id="PS01124">
    <property type="entry name" value="HTH_ARAC_FAMILY_2"/>
    <property type="match status" value="1"/>
</dbReference>
<comment type="caution">
    <text evidence="11">The sequence shown here is derived from an EMBL/GenBank/DDBJ whole genome shotgun (WGS) entry which is preliminary data.</text>
</comment>
<keyword evidence="6" id="KW-0238">DNA-binding</keyword>
<keyword evidence="5" id="KW-0805">Transcription regulation</keyword>
<keyword evidence="3 8" id="KW-0597">Phosphoprotein</keyword>
<evidence type="ECO:0000259" key="10">
    <source>
        <dbReference type="PROSITE" id="PS50110"/>
    </source>
</evidence>
<dbReference type="InterPro" id="IPR011006">
    <property type="entry name" value="CheY-like_superfamily"/>
</dbReference>
<dbReference type="Pfam" id="PF12833">
    <property type="entry name" value="HTH_18"/>
    <property type="match status" value="1"/>
</dbReference>
<reference evidence="11 12" key="1">
    <citation type="submission" date="2018-10" db="EMBL/GenBank/DDBJ databases">
        <title>Bacillus Keqinensis sp. nov., a moderately halophilic bacterium isolated from a saline-alkaline lake.</title>
        <authorList>
            <person name="Wang H."/>
        </authorList>
    </citation>
    <scope>NUCLEOTIDE SEQUENCE [LARGE SCALE GENOMIC DNA]</scope>
    <source>
        <strain evidence="11 12">KQ-3</strain>
    </source>
</reference>
<dbReference type="OrthoDB" id="342399at2"/>
<dbReference type="PANTHER" id="PTHR42713">
    <property type="entry name" value="HISTIDINE KINASE-RELATED"/>
    <property type="match status" value="1"/>
</dbReference>